<evidence type="ECO:0000256" key="4">
    <source>
        <dbReference type="ARBA" id="ARBA00022989"/>
    </source>
</evidence>
<feature type="transmembrane region" description="Helical" evidence="6">
    <location>
        <begin position="488"/>
        <end position="510"/>
    </location>
</feature>
<dbReference type="PANTHER" id="PTHR33529:SF2">
    <property type="entry name" value="LIPOPOLYSACCHARIDE EXPORT SYSTEM PERMEASE PROTEIN LPTG"/>
    <property type="match status" value="1"/>
</dbReference>
<keyword evidence="4 6" id="KW-1133">Transmembrane helix</keyword>
<protein>
    <submittedName>
        <fullName evidence="7">LPS export ABC transporter permease LptG</fullName>
    </submittedName>
</protein>
<name>A0A366HGC8_9BACT</name>
<comment type="subcellular location">
    <subcellularLocation>
        <location evidence="1">Cell membrane</location>
        <topology evidence="1">Multi-pass membrane protein</topology>
    </subcellularLocation>
</comment>
<feature type="transmembrane region" description="Helical" evidence="6">
    <location>
        <begin position="144"/>
        <end position="171"/>
    </location>
</feature>
<feature type="transmembrane region" description="Helical" evidence="6">
    <location>
        <begin position="522"/>
        <end position="541"/>
    </location>
</feature>
<keyword evidence="8" id="KW-1185">Reference proteome</keyword>
<comment type="caution">
    <text evidence="7">The sequence shown here is derived from an EMBL/GenBank/DDBJ whole genome shotgun (WGS) entry which is preliminary data.</text>
</comment>
<dbReference type="AlphaFoldDB" id="A0A366HGC8"/>
<organism evidence="7 8">
    <name type="scientific">Roseimicrobium gellanilyticum</name>
    <dbReference type="NCBI Taxonomy" id="748857"/>
    <lineage>
        <taxon>Bacteria</taxon>
        <taxon>Pseudomonadati</taxon>
        <taxon>Verrucomicrobiota</taxon>
        <taxon>Verrucomicrobiia</taxon>
        <taxon>Verrucomicrobiales</taxon>
        <taxon>Verrucomicrobiaceae</taxon>
        <taxon>Roseimicrobium</taxon>
    </lineage>
</organism>
<dbReference type="GO" id="GO:0043190">
    <property type="term" value="C:ATP-binding cassette (ABC) transporter complex"/>
    <property type="evidence" value="ECO:0007669"/>
    <property type="project" value="TreeGrafter"/>
</dbReference>
<dbReference type="InterPro" id="IPR005495">
    <property type="entry name" value="LptG/LptF_permease"/>
</dbReference>
<reference evidence="7 8" key="1">
    <citation type="submission" date="2018-06" db="EMBL/GenBank/DDBJ databases">
        <title>Genomic Encyclopedia of Type Strains, Phase IV (KMG-IV): sequencing the most valuable type-strain genomes for metagenomic binning, comparative biology and taxonomic classification.</title>
        <authorList>
            <person name="Goeker M."/>
        </authorList>
    </citation>
    <scope>NUCLEOTIDE SEQUENCE [LARGE SCALE GENOMIC DNA]</scope>
    <source>
        <strain evidence="7 8">DSM 25532</strain>
    </source>
</reference>
<evidence type="ECO:0000313" key="7">
    <source>
        <dbReference type="EMBL" id="RBP41261.1"/>
    </source>
</evidence>
<feature type="transmembrane region" description="Helical" evidence="6">
    <location>
        <begin position="231"/>
        <end position="250"/>
    </location>
</feature>
<dbReference type="GO" id="GO:0015920">
    <property type="term" value="P:lipopolysaccharide transport"/>
    <property type="evidence" value="ECO:0007669"/>
    <property type="project" value="TreeGrafter"/>
</dbReference>
<dbReference type="RefSeq" id="WP_113959906.1">
    <property type="nucleotide sequence ID" value="NZ_QNRR01000007.1"/>
</dbReference>
<keyword evidence="3 6" id="KW-0812">Transmembrane</keyword>
<feature type="transmembrane region" description="Helical" evidence="6">
    <location>
        <begin position="183"/>
        <end position="202"/>
    </location>
</feature>
<dbReference type="Proteomes" id="UP000253426">
    <property type="component" value="Unassembled WGS sequence"/>
</dbReference>
<evidence type="ECO:0000256" key="1">
    <source>
        <dbReference type="ARBA" id="ARBA00004651"/>
    </source>
</evidence>
<evidence type="ECO:0000256" key="6">
    <source>
        <dbReference type="SAM" id="Phobius"/>
    </source>
</evidence>
<accession>A0A366HGC8</accession>
<keyword evidence="2" id="KW-1003">Cell membrane</keyword>
<feature type="transmembrane region" description="Helical" evidence="6">
    <location>
        <begin position="75"/>
        <end position="99"/>
    </location>
</feature>
<dbReference type="PANTHER" id="PTHR33529">
    <property type="entry name" value="SLR0882 PROTEIN-RELATED"/>
    <property type="match status" value="1"/>
</dbReference>
<evidence type="ECO:0000256" key="3">
    <source>
        <dbReference type="ARBA" id="ARBA00022692"/>
    </source>
</evidence>
<dbReference type="Pfam" id="PF03739">
    <property type="entry name" value="LptF_LptG"/>
    <property type="match status" value="1"/>
</dbReference>
<sequence>MDFLKSARDSLMRLLGVVWRWLRRSPYAGPGALLLAFVVMLLCQLFGYHEAFMPPEPNPNELPKSWVAPPTPTYFVLYMLAYMRLFVLVGGLAYHVYIIRAWPNVEKMIRPTWIASIYLAVWAITSQGYTFFESVYLNTTGEVISVPAFIIQVLLLCGLLLSPPLMLTYYARSRIMERYMMRSFLQPLFFCLIAFCTLWVVMDLLDNMSDFQENGIKGGDIAMFYLKMVPFIYVTVAPISLMLATVYVLGRMSRTNELISMLGTGKSLGQVLRPIYVAACYAAFLGMAANYHWAPVSAGNKEQLLGSAKDRINQHFLVMGLVYRNQEEIGRSWFVGTVPRDLVRDKMRRIEVRQEGADGKLEKAWFAKSAAWWREDGIWSLYNGVEVIYKDGKVDSIQKFDFDGTGYSRKDLTGFRETPWVLMSGSLSPNYLGVPDLISYIRANSSYGSKKLASFWAHLFYRFALPWQCLVVVMFSAPLAVVFSRRGLVGGIANAVLLFFVLMFLDNLFLNLGRGARIPPFFAVWFPHLILGALGVWLFRLRSQNKELPRISFRWLRELVQFVWQPSRNRSSVKTA</sequence>
<dbReference type="EMBL" id="QNRR01000007">
    <property type="protein sequence ID" value="RBP41261.1"/>
    <property type="molecule type" value="Genomic_DNA"/>
</dbReference>
<evidence type="ECO:0000313" key="8">
    <source>
        <dbReference type="Proteomes" id="UP000253426"/>
    </source>
</evidence>
<gene>
    <name evidence="7" type="ORF">DES53_10792</name>
</gene>
<feature type="transmembrane region" description="Helical" evidence="6">
    <location>
        <begin position="111"/>
        <end position="132"/>
    </location>
</feature>
<proteinExistence type="predicted"/>
<keyword evidence="5 6" id="KW-0472">Membrane</keyword>
<feature type="transmembrane region" description="Helical" evidence="6">
    <location>
        <begin position="459"/>
        <end position="481"/>
    </location>
</feature>
<dbReference type="OrthoDB" id="9791458at2"/>
<evidence type="ECO:0000256" key="5">
    <source>
        <dbReference type="ARBA" id="ARBA00023136"/>
    </source>
</evidence>
<evidence type="ECO:0000256" key="2">
    <source>
        <dbReference type="ARBA" id="ARBA00022475"/>
    </source>
</evidence>
<feature type="transmembrane region" description="Helical" evidence="6">
    <location>
        <begin position="271"/>
        <end position="293"/>
    </location>
</feature>